<dbReference type="GO" id="GO:0005524">
    <property type="term" value="F:ATP binding"/>
    <property type="evidence" value="ECO:0007669"/>
    <property type="project" value="UniProtKB-KW"/>
</dbReference>
<dbReference type="CDD" id="cd00009">
    <property type="entry name" value="AAA"/>
    <property type="match status" value="1"/>
</dbReference>
<evidence type="ECO:0000259" key="4">
    <source>
        <dbReference type="SMART" id="SM00382"/>
    </source>
</evidence>
<dbReference type="SUPFAM" id="SSF52540">
    <property type="entry name" value="P-loop containing nucleoside triphosphate hydrolases"/>
    <property type="match status" value="1"/>
</dbReference>
<dbReference type="InterPro" id="IPR003593">
    <property type="entry name" value="AAA+_ATPase"/>
</dbReference>
<reference evidence="5" key="1">
    <citation type="submission" date="2018-05" db="EMBL/GenBank/DDBJ databases">
        <authorList>
            <person name="Lanie J.A."/>
            <person name="Ng W.-L."/>
            <person name="Kazmierczak K.M."/>
            <person name="Andrzejewski T.M."/>
            <person name="Davidsen T.M."/>
            <person name="Wayne K.J."/>
            <person name="Tettelin H."/>
            <person name="Glass J.I."/>
            <person name="Rusch D."/>
            <person name="Podicherti R."/>
            <person name="Tsui H.-C.T."/>
            <person name="Winkler M.E."/>
        </authorList>
    </citation>
    <scope>NUCLEOTIDE SEQUENCE</scope>
</reference>
<feature type="non-terminal residue" evidence="5">
    <location>
        <position position="173"/>
    </location>
</feature>
<dbReference type="SMART" id="SM00382">
    <property type="entry name" value="AAA"/>
    <property type="match status" value="1"/>
</dbReference>
<dbReference type="EMBL" id="UINC01095252">
    <property type="protein sequence ID" value="SVC51192.1"/>
    <property type="molecule type" value="Genomic_DNA"/>
</dbReference>
<dbReference type="GO" id="GO:0005663">
    <property type="term" value="C:DNA replication factor C complex"/>
    <property type="evidence" value="ECO:0007669"/>
    <property type="project" value="TreeGrafter"/>
</dbReference>
<accession>A0A382MUK8</accession>
<dbReference type="Pfam" id="PF00004">
    <property type="entry name" value="AAA"/>
    <property type="match status" value="1"/>
</dbReference>
<proteinExistence type="predicted"/>
<dbReference type="Gene3D" id="3.40.50.300">
    <property type="entry name" value="P-loop containing nucleotide triphosphate hydrolases"/>
    <property type="match status" value="1"/>
</dbReference>
<sequence>MFGESFLWVEKYRPKTIEECILPDRIKTLFQQISLEGRIPNMILSGGPGMGKTTVAKALCNEVGCDFLMINGSEESGIDVLRTKIRGYASTVSFDGKRKVVILDEADYLNPQSTQPALRSFIEEFEKHCSFIMTCNYINRIIEPLHSRCQTIDFKINKEEKLNVGSNFGKRLY</sequence>
<protein>
    <recommendedName>
        <fullName evidence="4">AAA+ ATPase domain-containing protein</fullName>
    </recommendedName>
</protein>
<evidence type="ECO:0000313" key="5">
    <source>
        <dbReference type="EMBL" id="SVC51192.1"/>
    </source>
</evidence>
<dbReference type="AlphaFoldDB" id="A0A382MUK8"/>
<keyword evidence="3" id="KW-0067">ATP-binding</keyword>
<dbReference type="PANTHER" id="PTHR11669">
    <property type="entry name" value="REPLICATION FACTOR C / DNA POLYMERASE III GAMMA-TAU SUBUNIT"/>
    <property type="match status" value="1"/>
</dbReference>
<dbReference type="GO" id="GO:0006281">
    <property type="term" value="P:DNA repair"/>
    <property type="evidence" value="ECO:0007669"/>
    <property type="project" value="TreeGrafter"/>
</dbReference>
<keyword evidence="2" id="KW-0547">Nucleotide-binding</keyword>
<dbReference type="InterPro" id="IPR003959">
    <property type="entry name" value="ATPase_AAA_core"/>
</dbReference>
<dbReference type="GO" id="GO:0016887">
    <property type="term" value="F:ATP hydrolysis activity"/>
    <property type="evidence" value="ECO:0007669"/>
    <property type="project" value="InterPro"/>
</dbReference>
<gene>
    <name evidence="5" type="ORF">METZ01_LOCUS304046</name>
</gene>
<dbReference type="InterPro" id="IPR027417">
    <property type="entry name" value="P-loop_NTPase"/>
</dbReference>
<dbReference type="GO" id="GO:0003689">
    <property type="term" value="F:DNA clamp loader activity"/>
    <property type="evidence" value="ECO:0007669"/>
    <property type="project" value="TreeGrafter"/>
</dbReference>
<evidence type="ECO:0000256" key="1">
    <source>
        <dbReference type="ARBA" id="ARBA00022705"/>
    </source>
</evidence>
<keyword evidence="1" id="KW-0235">DNA replication</keyword>
<evidence type="ECO:0000256" key="2">
    <source>
        <dbReference type="ARBA" id="ARBA00022741"/>
    </source>
</evidence>
<organism evidence="5">
    <name type="scientific">marine metagenome</name>
    <dbReference type="NCBI Taxonomy" id="408172"/>
    <lineage>
        <taxon>unclassified sequences</taxon>
        <taxon>metagenomes</taxon>
        <taxon>ecological metagenomes</taxon>
    </lineage>
</organism>
<dbReference type="PANTHER" id="PTHR11669:SF20">
    <property type="entry name" value="REPLICATION FACTOR C SUBUNIT 4"/>
    <property type="match status" value="1"/>
</dbReference>
<name>A0A382MUK8_9ZZZZ</name>
<evidence type="ECO:0000256" key="3">
    <source>
        <dbReference type="ARBA" id="ARBA00022840"/>
    </source>
</evidence>
<dbReference type="InterPro" id="IPR050238">
    <property type="entry name" value="DNA_Rep/Repair_Clamp_Loader"/>
</dbReference>
<dbReference type="GO" id="GO:0006261">
    <property type="term" value="P:DNA-templated DNA replication"/>
    <property type="evidence" value="ECO:0007669"/>
    <property type="project" value="TreeGrafter"/>
</dbReference>
<feature type="domain" description="AAA+ ATPase" evidence="4">
    <location>
        <begin position="38"/>
        <end position="157"/>
    </location>
</feature>